<dbReference type="CDD" id="cd04301">
    <property type="entry name" value="NAT_SF"/>
    <property type="match status" value="1"/>
</dbReference>
<name>A0ABX7MCC7_9RHOO</name>
<dbReference type="Gene3D" id="3.40.630.30">
    <property type="match status" value="1"/>
</dbReference>
<proteinExistence type="predicted"/>
<accession>A0ABX7MCC7</accession>
<dbReference type="PROSITE" id="PS51186">
    <property type="entry name" value="GNAT"/>
    <property type="match status" value="1"/>
</dbReference>
<reference evidence="4 5" key="1">
    <citation type="submission" date="2021-02" db="EMBL/GenBank/DDBJ databases">
        <title>Niveibacterium changnyeongensis HC41.</title>
        <authorList>
            <person name="Kang M."/>
        </authorList>
    </citation>
    <scope>NUCLEOTIDE SEQUENCE [LARGE SCALE GENOMIC DNA]</scope>
    <source>
        <strain evidence="4 5">HC41</strain>
    </source>
</reference>
<evidence type="ECO:0000256" key="2">
    <source>
        <dbReference type="ARBA" id="ARBA00023315"/>
    </source>
</evidence>
<evidence type="ECO:0000259" key="3">
    <source>
        <dbReference type="PROSITE" id="PS51186"/>
    </source>
</evidence>
<dbReference type="EMBL" id="CP071060">
    <property type="protein sequence ID" value="QSI77192.1"/>
    <property type="molecule type" value="Genomic_DNA"/>
</dbReference>
<organism evidence="4 5">
    <name type="scientific">Niveibacterium microcysteis</name>
    <dbReference type="NCBI Taxonomy" id="2811415"/>
    <lineage>
        <taxon>Bacteria</taxon>
        <taxon>Pseudomonadati</taxon>
        <taxon>Pseudomonadota</taxon>
        <taxon>Betaproteobacteria</taxon>
        <taxon>Rhodocyclales</taxon>
        <taxon>Rhodocyclaceae</taxon>
        <taxon>Niveibacterium</taxon>
    </lineage>
</organism>
<dbReference type="Pfam" id="PF00583">
    <property type="entry name" value="Acetyltransf_1"/>
    <property type="match status" value="1"/>
</dbReference>
<dbReference type="PANTHER" id="PTHR43877">
    <property type="entry name" value="AMINOALKYLPHOSPHONATE N-ACETYLTRANSFERASE-RELATED-RELATED"/>
    <property type="match status" value="1"/>
</dbReference>
<evidence type="ECO:0000256" key="1">
    <source>
        <dbReference type="ARBA" id="ARBA00022679"/>
    </source>
</evidence>
<dbReference type="InterPro" id="IPR050832">
    <property type="entry name" value="Bact_Acetyltransf"/>
</dbReference>
<keyword evidence="1" id="KW-0808">Transferase</keyword>
<keyword evidence="5" id="KW-1185">Reference proteome</keyword>
<dbReference type="RefSeq" id="WP_206254715.1">
    <property type="nucleotide sequence ID" value="NZ_CP071060.1"/>
</dbReference>
<dbReference type="InterPro" id="IPR016181">
    <property type="entry name" value="Acyl_CoA_acyltransferase"/>
</dbReference>
<evidence type="ECO:0000313" key="4">
    <source>
        <dbReference type="EMBL" id="QSI77192.1"/>
    </source>
</evidence>
<dbReference type="Proteomes" id="UP000663570">
    <property type="component" value="Chromosome"/>
</dbReference>
<feature type="domain" description="N-acetyltransferase" evidence="3">
    <location>
        <begin position="6"/>
        <end position="150"/>
    </location>
</feature>
<keyword evidence="2" id="KW-0012">Acyltransferase</keyword>
<dbReference type="SUPFAM" id="SSF55729">
    <property type="entry name" value="Acyl-CoA N-acyltransferases (Nat)"/>
    <property type="match status" value="1"/>
</dbReference>
<gene>
    <name evidence="4" type="ORF">JY500_00640</name>
</gene>
<sequence>MQEAAPALDDAATDDALVDALLALELLTRRASGLAADAEACRARIAESLPVSQLCQVWRDGRLVAYGMVTQQTATSWFVTAFAVHPSYRTAGVLRELLGGLASLIDALGIEVLWSYVYKANPALLRLHRALGFEVQRENATGVEFRLPLIPSPGGARLARLLRSSRA</sequence>
<protein>
    <submittedName>
        <fullName evidence="4">GNAT family N-acetyltransferase</fullName>
    </submittedName>
</protein>
<evidence type="ECO:0000313" key="5">
    <source>
        <dbReference type="Proteomes" id="UP000663570"/>
    </source>
</evidence>
<dbReference type="InterPro" id="IPR000182">
    <property type="entry name" value="GNAT_dom"/>
</dbReference>